<sequence length="168" mass="18299">MVTLSSLSLLTLSALSSLSSLSLLTLSASSLTPLTLSALSSLPLLTLSALSSPAAHSLRPHPCSSPRLHPCSSLPSLSPPAPPRTAAAEYAVYFAPNEPIELLRRDFKEMQTNLLRVMQDNTLTHNELRDVQGQLRHMEHALMDRLGISFTPHRDVPNDLENDDNPDD</sequence>
<organism evidence="3 4">
    <name type="scientific">Stephania yunnanensis</name>
    <dbReference type="NCBI Taxonomy" id="152371"/>
    <lineage>
        <taxon>Eukaryota</taxon>
        <taxon>Viridiplantae</taxon>
        <taxon>Streptophyta</taxon>
        <taxon>Embryophyta</taxon>
        <taxon>Tracheophyta</taxon>
        <taxon>Spermatophyta</taxon>
        <taxon>Magnoliopsida</taxon>
        <taxon>Ranunculales</taxon>
        <taxon>Menispermaceae</taxon>
        <taxon>Menispermoideae</taxon>
        <taxon>Cissampelideae</taxon>
        <taxon>Stephania</taxon>
    </lineage>
</organism>
<feature type="chain" id="PRO_5042912167" evidence="2">
    <location>
        <begin position="21"/>
        <end position="168"/>
    </location>
</feature>
<gene>
    <name evidence="3" type="ORF">Syun_006256</name>
</gene>
<keyword evidence="4" id="KW-1185">Reference proteome</keyword>
<proteinExistence type="predicted"/>
<reference evidence="3 4" key="1">
    <citation type="submission" date="2024-01" db="EMBL/GenBank/DDBJ databases">
        <title>Genome assemblies of Stephania.</title>
        <authorList>
            <person name="Yang L."/>
        </authorList>
    </citation>
    <scope>NUCLEOTIDE SEQUENCE [LARGE SCALE GENOMIC DNA]</scope>
    <source>
        <strain evidence="3">YNDBR</strain>
        <tissue evidence="3">Leaf</tissue>
    </source>
</reference>
<dbReference type="EMBL" id="JBBNAF010000003">
    <property type="protein sequence ID" value="KAK9159915.1"/>
    <property type="molecule type" value="Genomic_DNA"/>
</dbReference>
<evidence type="ECO:0000313" key="3">
    <source>
        <dbReference type="EMBL" id="KAK9159915.1"/>
    </source>
</evidence>
<protein>
    <submittedName>
        <fullName evidence="3">Uncharacterized protein</fullName>
    </submittedName>
</protein>
<dbReference type="AlphaFoldDB" id="A0AAP0KYW2"/>
<evidence type="ECO:0000256" key="1">
    <source>
        <dbReference type="SAM" id="MobiDB-lite"/>
    </source>
</evidence>
<feature type="compositionally biased region" description="Low complexity" evidence="1">
    <location>
        <begin position="56"/>
        <end position="76"/>
    </location>
</feature>
<feature type="region of interest" description="Disordered" evidence="1">
    <location>
        <begin position="56"/>
        <end position="80"/>
    </location>
</feature>
<feature type="signal peptide" evidence="2">
    <location>
        <begin position="1"/>
        <end position="20"/>
    </location>
</feature>
<evidence type="ECO:0000313" key="4">
    <source>
        <dbReference type="Proteomes" id="UP001420932"/>
    </source>
</evidence>
<accession>A0AAP0KYW2</accession>
<evidence type="ECO:0000256" key="2">
    <source>
        <dbReference type="SAM" id="SignalP"/>
    </source>
</evidence>
<comment type="caution">
    <text evidence="3">The sequence shown here is derived from an EMBL/GenBank/DDBJ whole genome shotgun (WGS) entry which is preliminary data.</text>
</comment>
<name>A0AAP0KYW2_9MAGN</name>
<keyword evidence="2" id="KW-0732">Signal</keyword>
<dbReference type="Proteomes" id="UP001420932">
    <property type="component" value="Unassembled WGS sequence"/>
</dbReference>